<evidence type="ECO:0000256" key="1">
    <source>
        <dbReference type="SAM" id="MobiDB-lite"/>
    </source>
</evidence>
<dbReference type="GO" id="GO:0007623">
    <property type="term" value="P:circadian rhythm"/>
    <property type="evidence" value="ECO:0007669"/>
    <property type="project" value="InterPro"/>
</dbReference>
<accession>A0A392NBV8</accession>
<reference evidence="2 3" key="1">
    <citation type="journal article" date="2018" name="Front. Plant Sci.">
        <title>Red Clover (Trifolium pratense) and Zigzag Clover (T. medium) - A Picture of Genomic Similarities and Differences.</title>
        <authorList>
            <person name="Dluhosova J."/>
            <person name="Istvanek J."/>
            <person name="Nedelnik J."/>
            <person name="Repkova J."/>
        </authorList>
    </citation>
    <scope>NUCLEOTIDE SEQUENCE [LARGE SCALE GENOMIC DNA]</scope>
    <source>
        <strain evidence="3">cv. 10/8</strain>
        <tissue evidence="2">Leaf</tissue>
    </source>
</reference>
<evidence type="ECO:0000313" key="3">
    <source>
        <dbReference type="Proteomes" id="UP000265520"/>
    </source>
</evidence>
<organism evidence="2 3">
    <name type="scientific">Trifolium medium</name>
    <dbReference type="NCBI Taxonomy" id="97028"/>
    <lineage>
        <taxon>Eukaryota</taxon>
        <taxon>Viridiplantae</taxon>
        <taxon>Streptophyta</taxon>
        <taxon>Embryophyta</taxon>
        <taxon>Tracheophyta</taxon>
        <taxon>Spermatophyta</taxon>
        <taxon>Magnoliopsida</taxon>
        <taxon>eudicotyledons</taxon>
        <taxon>Gunneridae</taxon>
        <taxon>Pentapetalae</taxon>
        <taxon>rosids</taxon>
        <taxon>fabids</taxon>
        <taxon>Fabales</taxon>
        <taxon>Fabaceae</taxon>
        <taxon>Papilionoideae</taxon>
        <taxon>50 kb inversion clade</taxon>
        <taxon>NPAAA clade</taxon>
        <taxon>Hologalegina</taxon>
        <taxon>IRL clade</taxon>
        <taxon>Trifolieae</taxon>
        <taxon>Trifolium</taxon>
    </lineage>
</organism>
<evidence type="ECO:0000313" key="2">
    <source>
        <dbReference type="EMBL" id="MCH97290.1"/>
    </source>
</evidence>
<sequence length="176" mass="19714">MVEKGSWSCKPEDLFSPCNSNSNKEQKRPASDYTSMPDRCFKSSNIDSSSSELCSNDPILGDKCLAEDDSMSQYSINHKSQPDNELSFLDTDGWLDLDNFEDFDRMVLNYDSTFGTGSLDNEDEFCWLSLPHGTEGPDDDPLKSDFKFSSAEVSPLKSIPDYDMGLNDNIEGLEIL</sequence>
<feature type="region of interest" description="Disordered" evidence="1">
    <location>
        <begin position="1"/>
        <end position="37"/>
    </location>
</feature>
<dbReference type="AlphaFoldDB" id="A0A392NBV8"/>
<keyword evidence="3" id="KW-1185">Reference proteome</keyword>
<protein>
    <submittedName>
        <fullName evidence="2">Dentin sialophosphoprotein-like</fullName>
    </submittedName>
</protein>
<name>A0A392NBV8_9FABA</name>
<dbReference type="GO" id="GO:0006355">
    <property type="term" value="P:regulation of DNA-templated transcription"/>
    <property type="evidence" value="ECO:0007669"/>
    <property type="project" value="InterPro"/>
</dbReference>
<feature type="non-terminal residue" evidence="2">
    <location>
        <position position="176"/>
    </location>
</feature>
<proteinExistence type="predicted"/>
<dbReference type="EMBL" id="LXQA010034563">
    <property type="protein sequence ID" value="MCH97290.1"/>
    <property type="molecule type" value="Genomic_DNA"/>
</dbReference>
<dbReference type="InterPro" id="IPR039928">
    <property type="entry name" value="LNK"/>
</dbReference>
<dbReference type="Proteomes" id="UP000265520">
    <property type="component" value="Unassembled WGS sequence"/>
</dbReference>
<dbReference type="PANTHER" id="PTHR33334">
    <property type="entry name" value="PROTEIN LNK1"/>
    <property type="match status" value="1"/>
</dbReference>
<dbReference type="PANTHER" id="PTHR33334:SF8">
    <property type="entry name" value="PROTEIN LNK1"/>
    <property type="match status" value="1"/>
</dbReference>
<comment type="caution">
    <text evidence="2">The sequence shown here is derived from an EMBL/GenBank/DDBJ whole genome shotgun (WGS) entry which is preliminary data.</text>
</comment>